<feature type="transmembrane region" description="Helical" evidence="1">
    <location>
        <begin position="57"/>
        <end position="74"/>
    </location>
</feature>
<dbReference type="RefSeq" id="WP_238230885.1">
    <property type="nucleotide sequence ID" value="NZ_BPQO01000020.1"/>
</dbReference>
<keyword evidence="4" id="KW-1185">Reference proteome</keyword>
<protein>
    <recommendedName>
        <fullName evidence="5">Conjugal transfer protein TrbC</fullName>
    </recommendedName>
</protein>
<keyword evidence="1" id="KW-1133">Transmembrane helix</keyword>
<feature type="transmembrane region" description="Helical" evidence="1">
    <location>
        <begin position="94"/>
        <end position="113"/>
    </location>
</feature>
<evidence type="ECO:0000256" key="1">
    <source>
        <dbReference type="SAM" id="Phobius"/>
    </source>
</evidence>
<keyword evidence="1" id="KW-0472">Membrane</keyword>
<keyword evidence="1" id="KW-0812">Transmembrane</keyword>
<feature type="chain" id="PRO_5043685901" description="Conjugal transfer protein TrbC" evidence="2">
    <location>
        <begin position="34"/>
        <end position="131"/>
    </location>
</feature>
<organism evidence="3 4">
    <name type="scientific">Methylobacterium hispanicum</name>
    <dbReference type="NCBI Taxonomy" id="270350"/>
    <lineage>
        <taxon>Bacteria</taxon>
        <taxon>Pseudomonadati</taxon>
        <taxon>Pseudomonadota</taxon>
        <taxon>Alphaproteobacteria</taxon>
        <taxon>Hyphomicrobiales</taxon>
        <taxon>Methylobacteriaceae</taxon>
        <taxon>Methylobacterium</taxon>
    </lineage>
</organism>
<dbReference type="EMBL" id="BPQO01000020">
    <property type="protein sequence ID" value="GJD90712.1"/>
    <property type="molecule type" value="Genomic_DNA"/>
</dbReference>
<proteinExistence type="predicted"/>
<gene>
    <name evidence="3" type="ORF">BHAOGJBA_4254</name>
</gene>
<dbReference type="Proteomes" id="UP001055247">
    <property type="component" value="Unassembled WGS sequence"/>
</dbReference>
<reference evidence="3" key="1">
    <citation type="journal article" date="2016" name="Front. Microbiol.">
        <title>Genome Sequence of the Piezophilic, Mesophilic Sulfate-Reducing Bacterium Desulfovibrio indicus J2T.</title>
        <authorList>
            <person name="Cao J."/>
            <person name="Maignien L."/>
            <person name="Shao Z."/>
            <person name="Alain K."/>
            <person name="Jebbar M."/>
        </authorList>
    </citation>
    <scope>NUCLEOTIDE SEQUENCE</scope>
    <source>
        <strain evidence="3">DSM 16372</strain>
    </source>
</reference>
<sequence>MKRISNTIGNAFYGLMAAATVMALDAVSGSAQAQSSGTVGSIADKVREDLGSVGKVLMVGCGLGGAGMVAAGLYKLKQASDQGGNGQVKYTDGLWRLGAGACLVAIPTFTGALTNTFGFGTPSISQKTTPF</sequence>
<reference evidence="3" key="2">
    <citation type="submission" date="2021-08" db="EMBL/GenBank/DDBJ databases">
        <authorList>
            <person name="Tani A."/>
            <person name="Ola A."/>
            <person name="Ogura Y."/>
            <person name="Katsura K."/>
            <person name="Hayashi T."/>
        </authorList>
    </citation>
    <scope>NUCLEOTIDE SEQUENCE</scope>
    <source>
        <strain evidence="3">DSM 16372</strain>
    </source>
</reference>
<evidence type="ECO:0000256" key="2">
    <source>
        <dbReference type="SAM" id="SignalP"/>
    </source>
</evidence>
<accession>A0AAV4ZQH2</accession>
<evidence type="ECO:0008006" key="5">
    <source>
        <dbReference type="Google" id="ProtNLM"/>
    </source>
</evidence>
<comment type="caution">
    <text evidence="3">The sequence shown here is derived from an EMBL/GenBank/DDBJ whole genome shotgun (WGS) entry which is preliminary data.</text>
</comment>
<dbReference type="AlphaFoldDB" id="A0AAV4ZQH2"/>
<evidence type="ECO:0000313" key="3">
    <source>
        <dbReference type="EMBL" id="GJD90712.1"/>
    </source>
</evidence>
<evidence type="ECO:0000313" key="4">
    <source>
        <dbReference type="Proteomes" id="UP001055247"/>
    </source>
</evidence>
<name>A0AAV4ZQH2_9HYPH</name>
<feature type="signal peptide" evidence="2">
    <location>
        <begin position="1"/>
        <end position="33"/>
    </location>
</feature>
<keyword evidence="2" id="KW-0732">Signal</keyword>